<dbReference type="EMBL" id="MGEP01000039">
    <property type="protein sequence ID" value="OGL87147.1"/>
    <property type="molecule type" value="Genomic_DNA"/>
</dbReference>
<comment type="similarity">
    <text evidence="2 7 8">Belongs to the triosephosphate isomerase family.</text>
</comment>
<keyword evidence="3 7" id="KW-0312">Gluconeogenesis</keyword>
<dbReference type="PANTHER" id="PTHR21139:SF42">
    <property type="entry name" value="TRIOSEPHOSPHATE ISOMERASE"/>
    <property type="match status" value="1"/>
</dbReference>
<dbReference type="Pfam" id="PF00121">
    <property type="entry name" value="TIM"/>
    <property type="match status" value="1"/>
</dbReference>
<dbReference type="InterPro" id="IPR022896">
    <property type="entry name" value="TrioseP_Isoase_bac/euk"/>
</dbReference>
<comment type="catalytic activity">
    <reaction evidence="7 8">
        <text>D-glyceraldehyde 3-phosphate = dihydroxyacetone phosphate</text>
        <dbReference type="Rhea" id="RHEA:18585"/>
        <dbReference type="ChEBI" id="CHEBI:57642"/>
        <dbReference type="ChEBI" id="CHEBI:59776"/>
        <dbReference type="EC" id="5.3.1.1"/>
    </reaction>
</comment>
<reference evidence="9 10" key="1">
    <citation type="journal article" date="2016" name="Nat. Commun.">
        <title>Thousands of microbial genomes shed light on interconnected biogeochemical processes in an aquifer system.</title>
        <authorList>
            <person name="Anantharaman K."/>
            <person name="Brown C.T."/>
            <person name="Hug L.A."/>
            <person name="Sharon I."/>
            <person name="Castelle C.J."/>
            <person name="Probst A.J."/>
            <person name="Thomas B.C."/>
            <person name="Singh A."/>
            <person name="Wilkins M.J."/>
            <person name="Karaoz U."/>
            <person name="Brodie E.L."/>
            <person name="Williams K.H."/>
            <person name="Hubbard S.S."/>
            <person name="Banfield J.F."/>
        </authorList>
    </citation>
    <scope>NUCLEOTIDE SEQUENCE [LARGE SCALE GENOMIC DNA]</scope>
</reference>
<keyword evidence="5 7" id="KW-0324">Glycolysis</keyword>
<dbReference type="STRING" id="1802407.A3I40_02950"/>
<comment type="subunit">
    <text evidence="7 8">Homodimer.</text>
</comment>
<evidence type="ECO:0000313" key="10">
    <source>
        <dbReference type="Proteomes" id="UP000178723"/>
    </source>
</evidence>
<proteinExistence type="inferred from homology"/>
<dbReference type="GO" id="GO:0046166">
    <property type="term" value="P:glyceraldehyde-3-phosphate biosynthetic process"/>
    <property type="evidence" value="ECO:0007669"/>
    <property type="project" value="TreeGrafter"/>
</dbReference>
<dbReference type="AlphaFoldDB" id="A0A1F7VAT7"/>
<keyword evidence="4 7" id="KW-0963">Cytoplasm</keyword>
<dbReference type="UniPathway" id="UPA00109">
    <property type="reaction ID" value="UER00189"/>
</dbReference>
<feature type="binding site" evidence="7">
    <location>
        <begin position="9"/>
        <end position="11"/>
    </location>
    <ligand>
        <name>substrate</name>
    </ligand>
</feature>
<evidence type="ECO:0000256" key="2">
    <source>
        <dbReference type="ARBA" id="ARBA00007422"/>
    </source>
</evidence>
<dbReference type="HAMAP" id="MF_00147_B">
    <property type="entry name" value="TIM_B"/>
    <property type="match status" value="1"/>
</dbReference>
<comment type="caution">
    <text evidence="7">Lacks conserved residue(s) required for the propagation of feature annotation.</text>
</comment>
<dbReference type="GO" id="GO:0005829">
    <property type="term" value="C:cytosol"/>
    <property type="evidence" value="ECO:0007669"/>
    <property type="project" value="TreeGrafter"/>
</dbReference>
<evidence type="ECO:0000256" key="5">
    <source>
        <dbReference type="ARBA" id="ARBA00023152"/>
    </source>
</evidence>
<comment type="subcellular location">
    <subcellularLocation>
        <location evidence="7 8">Cytoplasm</location>
    </subcellularLocation>
</comment>
<dbReference type="InterPro" id="IPR035990">
    <property type="entry name" value="TIM_sf"/>
</dbReference>
<keyword evidence="6 7" id="KW-0413">Isomerase</keyword>
<evidence type="ECO:0000256" key="7">
    <source>
        <dbReference type="HAMAP-Rule" id="MF_00147"/>
    </source>
</evidence>
<protein>
    <recommendedName>
        <fullName evidence="7 8">Triosephosphate isomerase</fullName>
        <shortName evidence="7">TIM</shortName>
        <shortName evidence="7">TPI</shortName>
        <ecNumber evidence="7 8">5.3.1.1</ecNumber>
    </recommendedName>
    <alternativeName>
        <fullName evidence="7">Triose-phosphate isomerase</fullName>
    </alternativeName>
</protein>
<dbReference type="NCBIfam" id="TIGR00419">
    <property type="entry name" value="tim"/>
    <property type="match status" value="1"/>
</dbReference>
<name>A0A1F7VAT7_9BACT</name>
<dbReference type="Gene3D" id="3.20.20.70">
    <property type="entry name" value="Aldolase class I"/>
    <property type="match status" value="1"/>
</dbReference>
<sequence>MDRPFVIGNWKMNLSLSKSAALARAMAEEKPPERATVVLCPSFPFIAAVAETVEGTHIKVGAQNAAAEEKGAYTGEVSAGMLKELGCHYVIIGHSERRQHAGENNEMIKRKLTLANHYGLVPILCVGEKMEERQTGQWENVIAHQLTVAEGLPLAANFLIVAYEPVWAIGSGQTVSSDDARLAARTIRALLLELLGATVSQKQCAVIYGGSVTAANVKMFVGQDLMDGVLVGASSIDAHEFLGIINALNK</sequence>
<dbReference type="FunFam" id="3.20.20.70:FF:000016">
    <property type="entry name" value="Triosephosphate isomerase"/>
    <property type="match status" value="1"/>
</dbReference>
<comment type="function">
    <text evidence="7">Involved in the gluconeogenesis. Catalyzes stereospecifically the conversion of dihydroxyacetone phosphate (DHAP) to D-glyceraldehyde-3-phosphate (G3P).</text>
</comment>
<comment type="caution">
    <text evidence="9">The sequence shown here is derived from an EMBL/GenBank/DDBJ whole genome shotgun (WGS) entry which is preliminary data.</text>
</comment>
<evidence type="ECO:0000256" key="6">
    <source>
        <dbReference type="ARBA" id="ARBA00023235"/>
    </source>
</evidence>
<evidence type="ECO:0000256" key="4">
    <source>
        <dbReference type="ARBA" id="ARBA00022490"/>
    </source>
</evidence>
<dbReference type="EC" id="5.3.1.1" evidence="7 8"/>
<comment type="pathway">
    <text evidence="1 7 8">Carbohydrate degradation; glycolysis; D-glyceraldehyde 3-phosphate from glycerone phosphate: step 1/1.</text>
</comment>
<dbReference type="GO" id="GO:0019563">
    <property type="term" value="P:glycerol catabolic process"/>
    <property type="evidence" value="ECO:0007669"/>
    <property type="project" value="TreeGrafter"/>
</dbReference>
<evidence type="ECO:0000256" key="3">
    <source>
        <dbReference type="ARBA" id="ARBA00022432"/>
    </source>
</evidence>
<dbReference type="InterPro" id="IPR013785">
    <property type="entry name" value="Aldolase_TIM"/>
</dbReference>
<feature type="active site" description="Electrophile" evidence="7">
    <location>
        <position position="94"/>
    </location>
</feature>
<organism evidence="9 10">
    <name type="scientific">Candidatus Uhrbacteria bacterium RIFCSPLOWO2_02_FULL_48_12</name>
    <dbReference type="NCBI Taxonomy" id="1802407"/>
    <lineage>
        <taxon>Bacteria</taxon>
        <taxon>Candidatus Uhriibacteriota</taxon>
    </lineage>
</organism>
<dbReference type="UniPathway" id="UPA00138"/>
<dbReference type="GO" id="GO:0004807">
    <property type="term" value="F:triose-phosphate isomerase activity"/>
    <property type="evidence" value="ECO:0007669"/>
    <property type="project" value="UniProtKB-UniRule"/>
</dbReference>
<dbReference type="PROSITE" id="PS51440">
    <property type="entry name" value="TIM_2"/>
    <property type="match status" value="1"/>
</dbReference>
<dbReference type="InterPro" id="IPR020861">
    <property type="entry name" value="Triosephosphate_isomerase_AS"/>
</dbReference>
<evidence type="ECO:0000256" key="8">
    <source>
        <dbReference type="RuleBase" id="RU363013"/>
    </source>
</evidence>
<dbReference type="GO" id="GO:0006094">
    <property type="term" value="P:gluconeogenesis"/>
    <property type="evidence" value="ECO:0007669"/>
    <property type="project" value="UniProtKB-UniRule"/>
</dbReference>
<dbReference type="GO" id="GO:0006096">
    <property type="term" value="P:glycolytic process"/>
    <property type="evidence" value="ECO:0007669"/>
    <property type="project" value="UniProtKB-UniRule"/>
</dbReference>
<dbReference type="InterPro" id="IPR000652">
    <property type="entry name" value="Triosephosphate_isomerase"/>
</dbReference>
<dbReference type="PANTHER" id="PTHR21139">
    <property type="entry name" value="TRIOSEPHOSPHATE ISOMERASE"/>
    <property type="match status" value="1"/>
</dbReference>
<evidence type="ECO:0000313" key="9">
    <source>
        <dbReference type="EMBL" id="OGL87147.1"/>
    </source>
</evidence>
<comment type="pathway">
    <text evidence="7 8">Carbohydrate biosynthesis; gluconeogenesis.</text>
</comment>
<feature type="binding site" evidence="7">
    <location>
        <position position="211"/>
    </location>
    <ligand>
        <name>substrate</name>
    </ligand>
</feature>
<accession>A0A1F7VAT7</accession>
<dbReference type="PROSITE" id="PS00171">
    <property type="entry name" value="TIM_1"/>
    <property type="match status" value="1"/>
</dbReference>
<evidence type="ECO:0000256" key="1">
    <source>
        <dbReference type="ARBA" id="ARBA00004680"/>
    </source>
</evidence>
<dbReference type="Proteomes" id="UP000178723">
    <property type="component" value="Unassembled WGS sequence"/>
</dbReference>
<feature type="binding site" evidence="7">
    <location>
        <position position="170"/>
    </location>
    <ligand>
        <name>substrate</name>
    </ligand>
</feature>
<gene>
    <name evidence="7" type="primary">tpiA</name>
    <name evidence="9" type="ORF">A3I40_02950</name>
</gene>
<dbReference type="CDD" id="cd00311">
    <property type="entry name" value="TIM"/>
    <property type="match status" value="1"/>
</dbReference>
<feature type="active site" description="Proton acceptor" evidence="7">
    <location>
        <position position="164"/>
    </location>
</feature>
<dbReference type="SUPFAM" id="SSF51351">
    <property type="entry name" value="Triosephosphate isomerase (TIM)"/>
    <property type="match status" value="1"/>
</dbReference>